<evidence type="ECO:0000256" key="7">
    <source>
        <dbReference type="ARBA" id="ARBA00023315"/>
    </source>
</evidence>
<dbReference type="STRING" id="1423778.FC70_GL000875"/>
<evidence type="ECO:0000256" key="8">
    <source>
        <dbReference type="SAM" id="Phobius"/>
    </source>
</evidence>
<dbReference type="EMBL" id="AZFE01000031">
    <property type="protein sequence ID" value="KRL55279.1"/>
    <property type="molecule type" value="Genomic_DNA"/>
</dbReference>
<dbReference type="Proteomes" id="UP000051697">
    <property type="component" value="Unassembled WGS sequence"/>
</dbReference>
<feature type="transmembrane region" description="Helical" evidence="8">
    <location>
        <begin position="330"/>
        <end position="352"/>
    </location>
</feature>
<dbReference type="PANTHER" id="PTHR23028:SF53">
    <property type="entry name" value="ACYL_TRANSF_3 DOMAIN-CONTAINING PROTEIN"/>
    <property type="match status" value="1"/>
</dbReference>
<feature type="transmembrane region" description="Helical" evidence="8">
    <location>
        <begin position="302"/>
        <end position="324"/>
    </location>
</feature>
<dbReference type="PANTHER" id="PTHR23028">
    <property type="entry name" value="ACETYLTRANSFERASE"/>
    <property type="match status" value="1"/>
</dbReference>
<feature type="transmembrane region" description="Helical" evidence="8">
    <location>
        <begin position="268"/>
        <end position="290"/>
    </location>
</feature>
<feature type="transmembrane region" description="Helical" evidence="8">
    <location>
        <begin position="69"/>
        <end position="90"/>
    </location>
</feature>
<evidence type="ECO:0000256" key="1">
    <source>
        <dbReference type="ARBA" id="ARBA00004651"/>
    </source>
</evidence>
<evidence type="ECO:0000313" key="10">
    <source>
        <dbReference type="EMBL" id="KRL55279.1"/>
    </source>
</evidence>
<keyword evidence="4 8" id="KW-0812">Transmembrane</keyword>
<dbReference type="PATRIC" id="fig|1423778.4.peg.908"/>
<protein>
    <submittedName>
        <fullName evidence="10">Acyltransferase</fullName>
    </submittedName>
</protein>
<gene>
    <name evidence="10" type="ORF">FC70_GL000875</name>
</gene>
<dbReference type="SUPFAM" id="SSF52266">
    <property type="entry name" value="SGNH hydrolase"/>
    <property type="match status" value="1"/>
</dbReference>
<dbReference type="Gene3D" id="3.40.50.1110">
    <property type="entry name" value="SGNH hydrolase"/>
    <property type="match status" value="1"/>
</dbReference>
<dbReference type="Pfam" id="PF01757">
    <property type="entry name" value="Acyl_transf_3"/>
    <property type="match status" value="1"/>
</dbReference>
<sequence>MRIKWFSLIRITGLILVLTYHFFQTKLTGGFIGVDVFFTFSGFLITALMVDEFGRSNRFELISFYRRRFYRIVPPLLISILLVIPFTFLINRQFTTNIGGQIVAALGFTTNYFEIANGGSYESKFVPHLFVHTWSLAVEMHFYIIWGIIVFFIAKTCRRFSTKRALPNFRITLGITAVVLAALSFLMMDFGTKGLTDFSKIYFSSTTHSFPFFVGCLFGTMGGIKYQPTLFKKITRYINRYLAISLMTICALYLLYLSYTLKFDQVQVYQGGLLIASIIAGVMIIGARILHDQTTNIAEPRWITFLADVSYSVYLFHWPLYVIFSQLMKNWQAALLTTILSIIFSALSYYVLEPLIAGKNVHLFYDSLRWSPLRLLFAGSTLILAVVTGVQIKNAPKLTTLEQNLWVSGIYQSVDKIDNLHGQILADSQSKDGQNVSDIPKGVTIIGDSVTLGTRQYLSEHVANSDIDAEGERTMDKAYDIMMSKQRSNLLRKEVIICIGTNSLDDYELQMMKIVKDLNPGHKLIFMTPYNSKAESDWNSSKLTVLEKKLPEKFNFITIANWDQVAGQNPEVFAGTDGVHFGGRLSGDELYAKVINTGLLDAKKTEVKK</sequence>
<feature type="transmembrane region" description="Helical" evidence="8">
    <location>
        <begin position="169"/>
        <end position="188"/>
    </location>
</feature>
<evidence type="ECO:0000256" key="6">
    <source>
        <dbReference type="ARBA" id="ARBA00023136"/>
    </source>
</evidence>
<comment type="caution">
    <text evidence="10">The sequence shown here is derived from an EMBL/GenBank/DDBJ whole genome shotgun (WGS) entry which is preliminary data.</text>
</comment>
<keyword evidence="7 10" id="KW-0012">Acyltransferase</keyword>
<feature type="transmembrane region" description="Helical" evidence="8">
    <location>
        <begin position="7"/>
        <end position="23"/>
    </location>
</feature>
<keyword evidence="6 8" id="KW-0472">Membrane</keyword>
<dbReference type="KEGG" id="lol:LACOL_0422"/>
<dbReference type="GO" id="GO:0005886">
    <property type="term" value="C:plasma membrane"/>
    <property type="evidence" value="ECO:0007669"/>
    <property type="project" value="UniProtKB-SubCell"/>
</dbReference>
<feature type="transmembrane region" description="Helical" evidence="8">
    <location>
        <begin position="29"/>
        <end position="48"/>
    </location>
</feature>
<feature type="transmembrane region" description="Helical" evidence="8">
    <location>
        <begin position="208"/>
        <end position="226"/>
    </location>
</feature>
<keyword evidence="2" id="KW-1003">Cell membrane</keyword>
<feature type="transmembrane region" description="Helical" evidence="8">
    <location>
        <begin position="140"/>
        <end position="157"/>
    </location>
</feature>
<reference evidence="10 11" key="1">
    <citation type="journal article" date="2015" name="Genome Announc.">
        <title>Expanding the biotechnology potential of lactobacilli through comparative genomics of 213 strains and associated genera.</title>
        <authorList>
            <person name="Sun Z."/>
            <person name="Harris H.M."/>
            <person name="McCann A."/>
            <person name="Guo C."/>
            <person name="Argimon S."/>
            <person name="Zhang W."/>
            <person name="Yang X."/>
            <person name="Jeffery I.B."/>
            <person name="Cooney J.C."/>
            <person name="Kagawa T.F."/>
            <person name="Liu W."/>
            <person name="Song Y."/>
            <person name="Salvetti E."/>
            <person name="Wrobel A."/>
            <person name="Rasinkangas P."/>
            <person name="Parkhill J."/>
            <person name="Rea M.C."/>
            <person name="O'Sullivan O."/>
            <person name="Ritari J."/>
            <person name="Douillard F.P."/>
            <person name="Paul Ross R."/>
            <person name="Yang R."/>
            <person name="Briner A.E."/>
            <person name="Felis G.E."/>
            <person name="de Vos W.M."/>
            <person name="Barrangou R."/>
            <person name="Klaenhammer T.R."/>
            <person name="Caufield P.W."/>
            <person name="Cui Y."/>
            <person name="Zhang H."/>
            <person name="O'Toole P.W."/>
        </authorList>
    </citation>
    <scope>NUCLEOTIDE SEQUENCE [LARGE SCALE GENOMIC DNA]</scope>
    <source>
        <strain evidence="10 11">DSM 15707</strain>
    </source>
</reference>
<feature type="domain" description="Acyltransferase 3" evidence="9">
    <location>
        <begin position="4"/>
        <end position="347"/>
    </location>
</feature>
<dbReference type="AlphaFoldDB" id="A0A0R1RE97"/>
<feature type="transmembrane region" description="Helical" evidence="8">
    <location>
        <begin position="373"/>
        <end position="392"/>
    </location>
</feature>
<comment type="subcellular location">
    <subcellularLocation>
        <location evidence="1">Cell membrane</location>
        <topology evidence="1">Multi-pass membrane protein</topology>
    </subcellularLocation>
</comment>
<dbReference type="InterPro" id="IPR002656">
    <property type="entry name" value="Acyl_transf_3_dom"/>
</dbReference>
<evidence type="ECO:0000256" key="3">
    <source>
        <dbReference type="ARBA" id="ARBA00022679"/>
    </source>
</evidence>
<evidence type="ECO:0000256" key="4">
    <source>
        <dbReference type="ARBA" id="ARBA00022692"/>
    </source>
</evidence>
<keyword evidence="3 10" id="KW-0808">Transferase</keyword>
<evidence type="ECO:0000256" key="2">
    <source>
        <dbReference type="ARBA" id="ARBA00022475"/>
    </source>
</evidence>
<proteinExistence type="predicted"/>
<evidence type="ECO:0000256" key="5">
    <source>
        <dbReference type="ARBA" id="ARBA00022989"/>
    </source>
</evidence>
<dbReference type="InterPro" id="IPR036514">
    <property type="entry name" value="SGNH_hydro_sf"/>
</dbReference>
<evidence type="ECO:0000313" key="11">
    <source>
        <dbReference type="Proteomes" id="UP000051697"/>
    </source>
</evidence>
<feature type="transmembrane region" description="Helical" evidence="8">
    <location>
        <begin position="238"/>
        <end position="256"/>
    </location>
</feature>
<organism evidence="10 11">
    <name type="scientific">Paucilactobacillus oligofermentans DSM 15707 = LMG 22743</name>
    <dbReference type="NCBI Taxonomy" id="1423778"/>
    <lineage>
        <taxon>Bacteria</taxon>
        <taxon>Bacillati</taxon>
        <taxon>Bacillota</taxon>
        <taxon>Bacilli</taxon>
        <taxon>Lactobacillales</taxon>
        <taxon>Lactobacillaceae</taxon>
        <taxon>Paucilactobacillus</taxon>
    </lineage>
</organism>
<dbReference type="GO" id="GO:0009103">
    <property type="term" value="P:lipopolysaccharide biosynthetic process"/>
    <property type="evidence" value="ECO:0007669"/>
    <property type="project" value="TreeGrafter"/>
</dbReference>
<keyword evidence="11" id="KW-1185">Reference proteome</keyword>
<accession>A0A0R1RE97</accession>
<dbReference type="OrthoDB" id="9796461at2"/>
<dbReference type="RefSeq" id="WP_057889831.1">
    <property type="nucleotide sequence ID" value="NZ_AZFE01000031.1"/>
</dbReference>
<name>A0A0R1RE97_9LACO</name>
<dbReference type="GO" id="GO:0016747">
    <property type="term" value="F:acyltransferase activity, transferring groups other than amino-acyl groups"/>
    <property type="evidence" value="ECO:0007669"/>
    <property type="project" value="InterPro"/>
</dbReference>
<dbReference type="InterPro" id="IPR050879">
    <property type="entry name" value="Acyltransferase_3"/>
</dbReference>
<evidence type="ECO:0000259" key="9">
    <source>
        <dbReference type="Pfam" id="PF01757"/>
    </source>
</evidence>
<keyword evidence="5 8" id="KW-1133">Transmembrane helix</keyword>